<evidence type="ECO:0000256" key="2">
    <source>
        <dbReference type="SAM" id="MobiDB-lite"/>
    </source>
</evidence>
<evidence type="ECO:0000313" key="4">
    <source>
        <dbReference type="EMBL" id="NGN69253.1"/>
    </source>
</evidence>
<feature type="region of interest" description="Disordered" evidence="2">
    <location>
        <begin position="98"/>
        <end position="142"/>
    </location>
</feature>
<feature type="chain" id="PRO_5026275497" description="V8-like Glu-specific endopeptidase" evidence="3">
    <location>
        <begin position="25"/>
        <end position="386"/>
    </location>
</feature>
<comment type="caution">
    <text evidence="4">The sequence shown here is derived from an EMBL/GenBank/DDBJ whole genome shotgun (WGS) entry which is preliminary data.</text>
</comment>
<dbReference type="RefSeq" id="WP_165244014.1">
    <property type="nucleotide sequence ID" value="NZ_JAAKZV010000274.1"/>
</dbReference>
<keyword evidence="1 3" id="KW-0732">Signal</keyword>
<feature type="region of interest" description="Disordered" evidence="2">
    <location>
        <begin position="28"/>
        <end position="65"/>
    </location>
</feature>
<accession>A0A6G4UAT7</accession>
<keyword evidence="5" id="KW-1185">Reference proteome</keyword>
<dbReference type="InterPro" id="IPR050966">
    <property type="entry name" value="Glutamyl_endopeptidase"/>
</dbReference>
<evidence type="ECO:0008006" key="6">
    <source>
        <dbReference type="Google" id="ProtNLM"/>
    </source>
</evidence>
<dbReference type="Gene3D" id="2.40.10.10">
    <property type="entry name" value="Trypsin-like serine proteases"/>
    <property type="match status" value="2"/>
</dbReference>
<gene>
    <name evidence="4" type="ORF">G5C51_35875</name>
</gene>
<reference evidence="4 5" key="1">
    <citation type="submission" date="2020-02" db="EMBL/GenBank/DDBJ databases">
        <title>Whole-genome analyses of novel actinobacteria.</title>
        <authorList>
            <person name="Sahin N."/>
        </authorList>
    </citation>
    <scope>NUCLEOTIDE SEQUENCE [LARGE SCALE GENOMIC DNA]</scope>
    <source>
        <strain evidence="4 5">A7024</strain>
    </source>
</reference>
<proteinExistence type="predicted"/>
<dbReference type="AlphaFoldDB" id="A0A6G4UAT7"/>
<feature type="compositionally biased region" description="Low complexity" evidence="2">
    <location>
        <begin position="124"/>
        <end position="134"/>
    </location>
</feature>
<evidence type="ECO:0000256" key="1">
    <source>
        <dbReference type="ARBA" id="ARBA00022729"/>
    </source>
</evidence>
<name>A0A6G4UAT7_9ACTN</name>
<dbReference type="InterPro" id="IPR043504">
    <property type="entry name" value="Peptidase_S1_PA_chymotrypsin"/>
</dbReference>
<evidence type="ECO:0000313" key="5">
    <source>
        <dbReference type="Proteomes" id="UP000481583"/>
    </source>
</evidence>
<protein>
    <recommendedName>
        <fullName evidence="6">V8-like Glu-specific endopeptidase</fullName>
    </recommendedName>
</protein>
<dbReference type="PROSITE" id="PS51257">
    <property type="entry name" value="PROKAR_LIPOPROTEIN"/>
    <property type="match status" value="1"/>
</dbReference>
<dbReference type="Proteomes" id="UP000481583">
    <property type="component" value="Unassembled WGS sequence"/>
</dbReference>
<feature type="compositionally biased region" description="Basic and acidic residues" evidence="2">
    <location>
        <begin position="98"/>
        <end position="112"/>
    </location>
</feature>
<organism evidence="4 5">
    <name type="scientific">Streptomyces coryli</name>
    <dbReference type="NCBI Taxonomy" id="1128680"/>
    <lineage>
        <taxon>Bacteria</taxon>
        <taxon>Bacillati</taxon>
        <taxon>Actinomycetota</taxon>
        <taxon>Actinomycetes</taxon>
        <taxon>Kitasatosporales</taxon>
        <taxon>Streptomycetaceae</taxon>
        <taxon>Streptomyces</taxon>
    </lineage>
</organism>
<dbReference type="PANTHER" id="PTHR15462">
    <property type="entry name" value="SERINE PROTEASE"/>
    <property type="match status" value="1"/>
</dbReference>
<dbReference type="SUPFAM" id="SSF50494">
    <property type="entry name" value="Trypsin-like serine proteases"/>
    <property type="match status" value="1"/>
</dbReference>
<dbReference type="Pfam" id="PF13365">
    <property type="entry name" value="Trypsin_2"/>
    <property type="match status" value="1"/>
</dbReference>
<evidence type="ECO:0000256" key="3">
    <source>
        <dbReference type="SAM" id="SignalP"/>
    </source>
</evidence>
<dbReference type="EMBL" id="JAAKZV010000274">
    <property type="protein sequence ID" value="NGN69253.1"/>
    <property type="molecule type" value="Genomic_DNA"/>
</dbReference>
<dbReference type="InterPro" id="IPR009003">
    <property type="entry name" value="Peptidase_S1_PA"/>
</dbReference>
<feature type="signal peptide" evidence="3">
    <location>
        <begin position="1"/>
        <end position="24"/>
    </location>
</feature>
<sequence length="386" mass="41069">MRFIARPALAAAAVVSALALTLSACNEGGGDDNADAKPSASEKKGKEVGGIELPDDLPTSMEDLDKWKDGGWKQWDRDDWLREAQQFINPIIEDLWDPDRMRDAEPPDKNVEEDVADDQGVTDPAPQAVPAQQARTPYTRTTPGVGKIFFDSPQGSMVCSGTVVADPANPGKSNLVATAGHCVHAGQKGGWFRNVAFVPSYNPQGKSATQLKAEQPTEQEIAPQGIWWATQARTTNQWISQGRTEGGVGAPYDFAVLKVKPKDGRAKSLQETTGSATPVWWDAPKVSEVGDTTAMGYPAAKPYDGERSFSCTDGVGRLSIQASQPTMYRIGCTMTAGSSGGGWFAEDGGKRSLVSVTSIGPVTANWLAGPRLGPEAKKVFDQVSGG</sequence>
<feature type="compositionally biased region" description="Basic and acidic residues" evidence="2">
    <location>
        <begin position="40"/>
        <end position="49"/>
    </location>
</feature>
<dbReference type="PANTHER" id="PTHR15462:SF19">
    <property type="entry name" value="PEPTIDASE S1 DOMAIN-CONTAINING PROTEIN"/>
    <property type="match status" value="1"/>
</dbReference>